<dbReference type="Proteomes" id="UP000092671">
    <property type="component" value="Unassembled WGS sequence"/>
</dbReference>
<comment type="caution">
    <text evidence="3">The sequence shown here is derived from an EMBL/GenBank/DDBJ whole genome shotgun (WGS) entry which is preliminary data.</text>
</comment>
<evidence type="ECO:0000313" key="4">
    <source>
        <dbReference type="Proteomes" id="UP000092671"/>
    </source>
</evidence>
<dbReference type="InterPro" id="IPR038765">
    <property type="entry name" value="Papain-like_cys_pep_sf"/>
</dbReference>
<evidence type="ECO:0000313" key="3">
    <source>
        <dbReference type="EMBL" id="OBX51689.1"/>
    </source>
</evidence>
<dbReference type="Gene3D" id="3.90.1720.10">
    <property type="entry name" value="endopeptidase domain like (from Nostoc punctiforme)"/>
    <property type="match status" value="1"/>
</dbReference>
<organism evidence="3 4">
    <name type="scientific">Moraxella nonliquefaciens</name>
    <dbReference type="NCBI Taxonomy" id="478"/>
    <lineage>
        <taxon>Bacteria</taxon>
        <taxon>Pseudomonadati</taxon>
        <taxon>Pseudomonadota</taxon>
        <taxon>Gammaproteobacteria</taxon>
        <taxon>Moraxellales</taxon>
        <taxon>Moraxellaceae</taxon>
        <taxon>Moraxella</taxon>
    </lineage>
</organism>
<proteinExistence type="predicted"/>
<dbReference type="RefSeq" id="WP_066892280.1">
    <property type="nucleotide sequence ID" value="NZ_LZDN01000004.1"/>
</dbReference>
<name>A0A1B8PL42_MORNO</name>
<feature type="signal peptide" evidence="1">
    <location>
        <begin position="1"/>
        <end position="20"/>
    </location>
</feature>
<sequence length="234" mass="25274">MKKLFWLMSAITFTMVGANAESGRITISSANGERQIDIIAPSVSTQTLSNAELDTAINELVGASQSNSRLTQGFSTNTQTLTNFSTSNHAGSAVAALNGSAPATAARLAARAAHGRSVGRCAMYVRKALQSAGYSFTPQTSAYQYANGTLASAGFTRINHDNYEPQIGDVAVFNRTSKNPHGHIQIYDGNQWVSDFRQPNFSPYRNHNGYSVWRDTRHLDATANTGTMLAMNEQ</sequence>
<keyword evidence="1" id="KW-0732">Signal</keyword>
<dbReference type="Pfam" id="PF05257">
    <property type="entry name" value="CHAP"/>
    <property type="match status" value="1"/>
</dbReference>
<accession>A0A1B8PL42</accession>
<evidence type="ECO:0000259" key="2">
    <source>
        <dbReference type="Pfam" id="PF05257"/>
    </source>
</evidence>
<dbReference type="EMBL" id="LZDN01000004">
    <property type="protein sequence ID" value="OBX51689.1"/>
    <property type="molecule type" value="Genomic_DNA"/>
</dbReference>
<protein>
    <recommendedName>
        <fullName evidence="2">Peptidase C51 domain-containing protein</fullName>
    </recommendedName>
</protein>
<reference evidence="3 4" key="1">
    <citation type="submission" date="2016-06" db="EMBL/GenBank/DDBJ databases">
        <title>Draft genome of Moraxella nonliquefaciens CCUG 60284.</title>
        <authorList>
            <person name="Salva-Serra F."/>
            <person name="Engstrom-Jakobsson H."/>
            <person name="Thorell K."/>
            <person name="Gonzales-Siles L."/>
            <person name="Karlsson R."/>
            <person name="Boulund F."/>
            <person name="Engstrand L."/>
            <person name="Kristiansson E."/>
            <person name="Moore E."/>
        </authorList>
    </citation>
    <scope>NUCLEOTIDE SEQUENCE [LARGE SCALE GENOMIC DNA]</scope>
    <source>
        <strain evidence="3 4">CCUG 60284</strain>
    </source>
</reference>
<dbReference type="OrthoDB" id="5522511at2"/>
<evidence type="ECO:0000256" key="1">
    <source>
        <dbReference type="SAM" id="SignalP"/>
    </source>
</evidence>
<feature type="domain" description="Peptidase C51" evidence="2">
    <location>
        <begin position="115"/>
        <end position="187"/>
    </location>
</feature>
<feature type="chain" id="PRO_5008611690" description="Peptidase C51 domain-containing protein" evidence="1">
    <location>
        <begin position="21"/>
        <end position="234"/>
    </location>
</feature>
<dbReference type="AlphaFoldDB" id="A0A1B8PL42"/>
<dbReference type="InterPro" id="IPR007921">
    <property type="entry name" value="CHAP_dom"/>
</dbReference>
<gene>
    <name evidence="3" type="ORF">A9Z60_06720</name>
</gene>
<dbReference type="SUPFAM" id="SSF54001">
    <property type="entry name" value="Cysteine proteinases"/>
    <property type="match status" value="1"/>
</dbReference>